<sequence>MQPSSTPSALRGLWLIVLLAALQAFGPLSIDMYLAGLPAIATDLHTDASQTQLTISAFLLGLFGGMLLYGPLSDKYGRRPLLLLGIALYALACVGCLRADSIGQLIALRIVQALGGAAAAVLGRAIVRDLFAVSEAARILSLMHLVTMLATLAAPVLGGYLMLALGWRALFAVLLLFALLTWLAVWRFIPETHHGDARQASLLSVFRAYGQIGRQPMAIGYVLCNSLSFAGMFAYITASPFVYIDYFGVLPQHYGWLFGLNILGVIVLVSLNARLVGEVGPERMLVYGTRLSAISGMLLIICGLTGVGGLPLLVLGLLGYVSVTGLIGSNCMASLLAHFPHQAGAAAGMAVATQFGLGALASSVTSALHDGTPLPMTMMVGGCALGCLAALSLTRQRPAVIPATDAEHTRNQ</sequence>
<dbReference type="CDD" id="cd17320">
    <property type="entry name" value="MFS_MdfA_MDR_like"/>
    <property type="match status" value="1"/>
</dbReference>
<name>A0A2S5KVH6_9PROT</name>
<dbReference type="FunFam" id="1.20.1720.10:FF:000005">
    <property type="entry name" value="Bcr/CflA family efflux transporter"/>
    <property type="match status" value="1"/>
</dbReference>
<keyword evidence="7 8" id="KW-0472">Membrane</keyword>
<reference evidence="10 11" key="1">
    <citation type="submission" date="2018-02" db="EMBL/GenBank/DDBJ databases">
        <title>novel marine gammaproteobacteria from coastal saline agro ecosystem.</title>
        <authorList>
            <person name="Krishnan R."/>
            <person name="Ramesh Kumar N."/>
        </authorList>
    </citation>
    <scope>NUCLEOTIDE SEQUENCE [LARGE SCALE GENOMIC DNA]</scope>
    <source>
        <strain evidence="10 11">228</strain>
    </source>
</reference>
<dbReference type="PANTHER" id="PTHR23502:SF132">
    <property type="entry name" value="POLYAMINE TRANSPORTER 2-RELATED"/>
    <property type="match status" value="1"/>
</dbReference>
<evidence type="ECO:0000256" key="6">
    <source>
        <dbReference type="ARBA" id="ARBA00022989"/>
    </source>
</evidence>
<keyword evidence="6 8" id="KW-1133">Transmembrane helix</keyword>
<feature type="transmembrane region" description="Helical" evidence="8">
    <location>
        <begin position="81"/>
        <end position="100"/>
    </location>
</feature>
<dbReference type="GO" id="GO:0015385">
    <property type="term" value="F:sodium:proton antiporter activity"/>
    <property type="evidence" value="ECO:0007669"/>
    <property type="project" value="TreeGrafter"/>
</dbReference>
<dbReference type="GO" id="GO:0042910">
    <property type="term" value="F:xenobiotic transmembrane transporter activity"/>
    <property type="evidence" value="ECO:0007669"/>
    <property type="project" value="InterPro"/>
</dbReference>
<dbReference type="InterPro" id="IPR011701">
    <property type="entry name" value="MFS"/>
</dbReference>
<dbReference type="Proteomes" id="UP000238196">
    <property type="component" value="Unassembled WGS sequence"/>
</dbReference>
<dbReference type="GO" id="GO:1990961">
    <property type="term" value="P:xenobiotic detoxification by transmembrane export across the plasma membrane"/>
    <property type="evidence" value="ECO:0007669"/>
    <property type="project" value="InterPro"/>
</dbReference>
<dbReference type="OrthoDB" id="5289066at2"/>
<dbReference type="Pfam" id="PF07690">
    <property type="entry name" value="MFS_1"/>
    <property type="match status" value="1"/>
</dbReference>
<dbReference type="PROSITE" id="PS50850">
    <property type="entry name" value="MFS"/>
    <property type="match status" value="1"/>
</dbReference>
<dbReference type="InterPro" id="IPR020846">
    <property type="entry name" value="MFS_dom"/>
</dbReference>
<dbReference type="Gene3D" id="1.20.1720.10">
    <property type="entry name" value="Multidrug resistance protein D"/>
    <property type="match status" value="1"/>
</dbReference>
<feature type="domain" description="Major facilitator superfamily (MFS) profile" evidence="9">
    <location>
        <begin position="15"/>
        <end position="398"/>
    </location>
</feature>
<comment type="similarity">
    <text evidence="2 8">Belongs to the major facilitator superfamily. Bcr/CmlA family.</text>
</comment>
<accession>A0A2S5KVH6</accession>
<evidence type="ECO:0000256" key="3">
    <source>
        <dbReference type="ARBA" id="ARBA00022448"/>
    </source>
</evidence>
<dbReference type="InterPro" id="IPR004812">
    <property type="entry name" value="Efflux_drug-R_Bcr/CmlA"/>
</dbReference>
<gene>
    <name evidence="10" type="ORF">C4K68_04225</name>
</gene>
<feature type="transmembrane region" description="Helical" evidence="8">
    <location>
        <begin position="218"/>
        <end position="242"/>
    </location>
</feature>
<comment type="subcellular location">
    <subcellularLocation>
        <location evidence="8">Cell inner membrane</location>
        <topology evidence="8">Multi-pass membrane protein</topology>
    </subcellularLocation>
    <subcellularLocation>
        <location evidence="1">Cell membrane</location>
        <topology evidence="1">Multi-pass membrane protein</topology>
    </subcellularLocation>
</comment>
<evidence type="ECO:0000313" key="11">
    <source>
        <dbReference type="Proteomes" id="UP000238196"/>
    </source>
</evidence>
<evidence type="ECO:0000256" key="5">
    <source>
        <dbReference type="ARBA" id="ARBA00022692"/>
    </source>
</evidence>
<evidence type="ECO:0000256" key="7">
    <source>
        <dbReference type="ARBA" id="ARBA00023136"/>
    </source>
</evidence>
<dbReference type="NCBIfam" id="TIGR00710">
    <property type="entry name" value="efflux_Bcr_CflA"/>
    <property type="match status" value="1"/>
</dbReference>
<keyword evidence="5 8" id="KW-0812">Transmembrane</keyword>
<feature type="transmembrane region" description="Helical" evidence="8">
    <location>
        <begin position="139"/>
        <end position="163"/>
    </location>
</feature>
<dbReference type="InterPro" id="IPR036259">
    <property type="entry name" value="MFS_trans_sf"/>
</dbReference>
<evidence type="ECO:0000313" key="10">
    <source>
        <dbReference type="EMBL" id="PPC78718.1"/>
    </source>
</evidence>
<keyword evidence="4" id="KW-1003">Cell membrane</keyword>
<keyword evidence="3 8" id="KW-0813">Transport</keyword>
<feature type="transmembrane region" description="Helical" evidence="8">
    <location>
        <begin position="106"/>
        <end position="127"/>
    </location>
</feature>
<protein>
    <recommendedName>
        <fullName evidence="8">Bcr/CflA family efflux transporter</fullName>
    </recommendedName>
</protein>
<dbReference type="NCBIfam" id="NF008314">
    <property type="entry name" value="PRK11102.1"/>
    <property type="match status" value="1"/>
</dbReference>
<feature type="transmembrane region" description="Helical" evidence="8">
    <location>
        <begin position="169"/>
        <end position="189"/>
    </location>
</feature>
<evidence type="ECO:0000256" key="2">
    <source>
        <dbReference type="ARBA" id="ARBA00006236"/>
    </source>
</evidence>
<comment type="caution">
    <text evidence="10">The sequence shown here is derived from an EMBL/GenBank/DDBJ whole genome shotgun (WGS) entry which is preliminary data.</text>
</comment>
<dbReference type="EMBL" id="PRLP01000012">
    <property type="protein sequence ID" value="PPC78718.1"/>
    <property type="molecule type" value="Genomic_DNA"/>
</dbReference>
<evidence type="ECO:0000256" key="4">
    <source>
        <dbReference type="ARBA" id="ARBA00022475"/>
    </source>
</evidence>
<keyword evidence="8" id="KW-0997">Cell inner membrane</keyword>
<dbReference type="GO" id="GO:0005886">
    <property type="term" value="C:plasma membrane"/>
    <property type="evidence" value="ECO:0007669"/>
    <property type="project" value="UniProtKB-SubCell"/>
</dbReference>
<feature type="transmembrane region" description="Helical" evidence="8">
    <location>
        <begin position="312"/>
        <end position="333"/>
    </location>
</feature>
<proteinExistence type="inferred from homology"/>
<evidence type="ECO:0000256" key="8">
    <source>
        <dbReference type="RuleBase" id="RU365088"/>
    </source>
</evidence>
<feature type="transmembrane region" description="Helical" evidence="8">
    <location>
        <begin position="374"/>
        <end position="393"/>
    </location>
</feature>
<evidence type="ECO:0000256" key="1">
    <source>
        <dbReference type="ARBA" id="ARBA00004651"/>
    </source>
</evidence>
<dbReference type="AlphaFoldDB" id="A0A2S5KVH6"/>
<dbReference type="SUPFAM" id="SSF103473">
    <property type="entry name" value="MFS general substrate transporter"/>
    <property type="match status" value="1"/>
</dbReference>
<feature type="transmembrane region" description="Helical" evidence="8">
    <location>
        <begin position="285"/>
        <end position="306"/>
    </location>
</feature>
<organism evidence="10 11">
    <name type="scientific">Proteobacteria bacterium 228</name>
    <dbReference type="NCBI Taxonomy" id="2083153"/>
    <lineage>
        <taxon>Bacteria</taxon>
        <taxon>Pseudomonadati</taxon>
        <taxon>Pseudomonadota</taxon>
    </lineage>
</organism>
<feature type="transmembrane region" description="Helical" evidence="8">
    <location>
        <begin position="12"/>
        <end position="30"/>
    </location>
</feature>
<feature type="transmembrane region" description="Helical" evidence="8">
    <location>
        <begin position="345"/>
        <end position="368"/>
    </location>
</feature>
<dbReference type="PANTHER" id="PTHR23502">
    <property type="entry name" value="MAJOR FACILITATOR SUPERFAMILY"/>
    <property type="match status" value="1"/>
</dbReference>
<evidence type="ECO:0000259" key="9">
    <source>
        <dbReference type="PROSITE" id="PS50850"/>
    </source>
</evidence>
<feature type="transmembrane region" description="Helical" evidence="8">
    <location>
        <begin position="50"/>
        <end position="69"/>
    </location>
</feature>
<feature type="transmembrane region" description="Helical" evidence="8">
    <location>
        <begin position="254"/>
        <end position="273"/>
    </location>
</feature>